<geneLocation type="plasmid" evidence="1">
    <name>pSAL4261-2</name>
</geneLocation>
<accession>A0A8D4ZDB7</accession>
<organism evidence="1">
    <name type="scientific">Salmonella enterica subsp. enterica serovar 4,[5],12:i:-</name>
    <dbReference type="NCBI Taxonomy" id="440524"/>
    <lineage>
        <taxon>Bacteria</taxon>
        <taxon>Pseudomonadati</taxon>
        <taxon>Pseudomonadota</taxon>
        <taxon>Gammaproteobacteria</taxon>
        <taxon>Enterobacterales</taxon>
        <taxon>Enterobacteriaceae</taxon>
        <taxon>Salmonella</taxon>
    </lineage>
</organism>
<reference evidence="1" key="1">
    <citation type="submission" date="2020-07" db="EMBL/GenBank/DDBJ databases">
        <title>complete genome sequences of Salmonella enterica subsp. enterica serovar 4,[5],12:i:- str. L-4261.</title>
        <authorList>
            <person name="Sekizuka T."/>
            <person name="Arai N."/>
            <person name="Akiba M."/>
            <person name="Kuroda M."/>
        </authorList>
    </citation>
    <scope>NUCLEOTIDE SEQUENCE</scope>
    <source>
        <plasmid evidence="1">pSAL4261-2</plasmid>
    </source>
</reference>
<dbReference type="EMBL" id="AP023296">
    <property type="protein sequence ID" value="BCH96458.1"/>
    <property type="molecule type" value="Genomic_DNA"/>
</dbReference>
<evidence type="ECO:0000313" key="1">
    <source>
        <dbReference type="EMBL" id="BCH96458.1"/>
    </source>
</evidence>
<gene>
    <name evidence="1" type="ORF">SEL4261_P2040</name>
</gene>
<protein>
    <submittedName>
        <fullName evidence="1">Uncharacterized protein</fullName>
    </submittedName>
</protein>
<sequence length="52" mass="5848">MAYQLINNPCAVQPLLHKISLCVEVFLSKIPQIPRKNASLFSCLKCPHPTQN</sequence>
<name>A0A8D4ZDB7_SALET</name>
<dbReference type="AlphaFoldDB" id="A0A8D4ZDB7"/>
<keyword evidence="1" id="KW-0614">Plasmid</keyword>
<proteinExistence type="predicted"/>